<dbReference type="AlphaFoldDB" id="A0A5C5ZXN1"/>
<accession>A0A5C5ZXN1</accession>
<reference evidence="1 2" key="1">
    <citation type="submission" date="2019-02" db="EMBL/GenBank/DDBJ databases">
        <title>Deep-cultivation of Planctomycetes and their phenomic and genomic characterization uncovers novel biology.</title>
        <authorList>
            <person name="Wiegand S."/>
            <person name="Jogler M."/>
            <person name="Boedeker C."/>
            <person name="Pinto D."/>
            <person name="Vollmers J."/>
            <person name="Rivas-Marin E."/>
            <person name="Kohn T."/>
            <person name="Peeters S.H."/>
            <person name="Heuer A."/>
            <person name="Rast P."/>
            <person name="Oberbeckmann S."/>
            <person name="Bunk B."/>
            <person name="Jeske O."/>
            <person name="Meyerdierks A."/>
            <person name="Storesund J.E."/>
            <person name="Kallscheuer N."/>
            <person name="Luecker S."/>
            <person name="Lage O.M."/>
            <person name="Pohl T."/>
            <person name="Merkel B.J."/>
            <person name="Hornburger P."/>
            <person name="Mueller R.-W."/>
            <person name="Bruemmer F."/>
            <person name="Labrenz M."/>
            <person name="Spormann A.M."/>
            <person name="Op Den Camp H."/>
            <person name="Overmann J."/>
            <person name="Amann R."/>
            <person name="Jetten M.S.M."/>
            <person name="Mascher T."/>
            <person name="Medema M.H."/>
            <person name="Devos D.P."/>
            <person name="Kaster A.-K."/>
            <person name="Ovreas L."/>
            <person name="Rohde M."/>
            <person name="Galperin M.Y."/>
            <person name="Jogler C."/>
        </authorList>
    </citation>
    <scope>NUCLEOTIDE SEQUENCE [LARGE SCALE GENOMIC DNA]</scope>
    <source>
        <strain evidence="1 2">Pla52n</strain>
    </source>
</reference>
<gene>
    <name evidence="1" type="ORF">Pla52n_64980</name>
</gene>
<name>A0A5C5ZXN1_9BACT</name>
<protein>
    <submittedName>
        <fullName evidence="1">Uncharacterized protein</fullName>
    </submittedName>
</protein>
<keyword evidence="2" id="KW-1185">Reference proteome</keyword>
<organism evidence="1 2">
    <name type="scientific">Stieleria varia</name>
    <dbReference type="NCBI Taxonomy" id="2528005"/>
    <lineage>
        <taxon>Bacteria</taxon>
        <taxon>Pseudomonadati</taxon>
        <taxon>Planctomycetota</taxon>
        <taxon>Planctomycetia</taxon>
        <taxon>Pirellulales</taxon>
        <taxon>Pirellulaceae</taxon>
        <taxon>Stieleria</taxon>
    </lineage>
</organism>
<dbReference type="EMBL" id="SJPN01000014">
    <property type="protein sequence ID" value="TWT91748.1"/>
    <property type="molecule type" value="Genomic_DNA"/>
</dbReference>
<proteinExistence type="predicted"/>
<dbReference type="RefSeq" id="WP_146523403.1">
    <property type="nucleotide sequence ID" value="NZ_CP151726.1"/>
</dbReference>
<evidence type="ECO:0000313" key="1">
    <source>
        <dbReference type="EMBL" id="TWT91748.1"/>
    </source>
</evidence>
<dbReference type="OrthoDB" id="147470at2"/>
<comment type="caution">
    <text evidence="1">The sequence shown here is derived from an EMBL/GenBank/DDBJ whole genome shotgun (WGS) entry which is preliminary data.</text>
</comment>
<dbReference type="Proteomes" id="UP000320176">
    <property type="component" value="Unassembled WGS sequence"/>
</dbReference>
<evidence type="ECO:0000313" key="2">
    <source>
        <dbReference type="Proteomes" id="UP000320176"/>
    </source>
</evidence>
<sequence length="450" mass="51400">MSETKQDLINPCDVTICDQFPELKRLNYCHGQMLGAQDFVDEQSYYLNKIALLTRCLHGYGVVCGLTVSVYENGTDNKQRGEGDATQDSQLRLKVDCGVAVDPRGRELVVREPVDRSLRSYLSDRDLQIFEEKRDGEFRLWVTLQYNAHLDGKQELPRSGCCGDEVRTIKNRWHEQPCVRLTFDGPPGQTCDPCCQPIKPTLEDPSCKIENRIWLAELTFKGAPSPIHLSADNRVRRPITTYLPTRIQDVNWIHTGVYEEDLAECLLQDGLVLTFTAPIDEQSIKNHNVRFTDSEETGEILTNDLVEVWLCDEHRVGHASMQVLQSQIEILSPTKIRIKVKPTRLTPPQRVLITFRADFVLDTCCRPIDGNHVGGFVPFSGWEHGEQTHPEQYRWAITEHKRRFRLPESCKGWSQHSRPSSGNGVPGGDFHSWFYVVSRGCMKQYEAKAE</sequence>